<gene>
    <name evidence="9" type="ORF">A2563_04565</name>
</gene>
<accession>A0A1F6P9R5</accession>
<feature type="transmembrane region" description="Helical" evidence="8">
    <location>
        <begin position="160"/>
        <end position="177"/>
    </location>
</feature>
<keyword evidence="4" id="KW-0997">Cell inner membrane</keyword>
<keyword evidence="6 8" id="KW-1133">Transmembrane helix</keyword>
<keyword evidence="2" id="KW-0813">Transport</keyword>
<comment type="caution">
    <text evidence="9">The sequence shown here is derived from an EMBL/GenBank/DDBJ whole genome shotgun (WGS) entry which is preliminary data.</text>
</comment>
<dbReference type="Proteomes" id="UP000176634">
    <property type="component" value="Unassembled WGS sequence"/>
</dbReference>
<feature type="transmembrane region" description="Helical" evidence="8">
    <location>
        <begin position="197"/>
        <end position="217"/>
    </location>
</feature>
<dbReference type="PANTHER" id="PTHR32195:SF26">
    <property type="entry name" value="TRYPTOPHAN OR TYROSINE TRANSPORTER PROTEIN"/>
    <property type="match status" value="1"/>
</dbReference>
<dbReference type="STRING" id="1798705.A2563_04565"/>
<evidence type="ECO:0000256" key="6">
    <source>
        <dbReference type="ARBA" id="ARBA00022989"/>
    </source>
</evidence>
<feature type="transmembrane region" description="Helical" evidence="8">
    <location>
        <begin position="53"/>
        <end position="72"/>
    </location>
</feature>
<comment type="subcellular location">
    <subcellularLocation>
        <location evidence="1">Cell inner membrane</location>
        <topology evidence="1">Multi-pass membrane protein</topology>
    </subcellularLocation>
</comment>
<evidence type="ECO:0008006" key="11">
    <source>
        <dbReference type="Google" id="ProtNLM"/>
    </source>
</evidence>
<evidence type="ECO:0000256" key="7">
    <source>
        <dbReference type="ARBA" id="ARBA00023136"/>
    </source>
</evidence>
<protein>
    <recommendedName>
        <fullName evidence="11">Amino acid transporter transmembrane domain-containing protein</fullName>
    </recommendedName>
</protein>
<dbReference type="GO" id="GO:0005886">
    <property type="term" value="C:plasma membrane"/>
    <property type="evidence" value="ECO:0007669"/>
    <property type="project" value="UniProtKB-SubCell"/>
</dbReference>
<dbReference type="InterPro" id="IPR018227">
    <property type="entry name" value="Amino_acid_transport_2"/>
</dbReference>
<feature type="transmembrane region" description="Helical" evidence="8">
    <location>
        <begin position="124"/>
        <end position="148"/>
    </location>
</feature>
<dbReference type="Pfam" id="PF03222">
    <property type="entry name" value="Trp_Tyr_perm"/>
    <property type="match status" value="1"/>
</dbReference>
<dbReference type="PANTHER" id="PTHR32195">
    <property type="entry name" value="OS07G0662800 PROTEIN"/>
    <property type="match status" value="1"/>
</dbReference>
<proteinExistence type="predicted"/>
<evidence type="ECO:0000256" key="3">
    <source>
        <dbReference type="ARBA" id="ARBA00022475"/>
    </source>
</evidence>
<name>A0A1F6P9R5_9BACT</name>
<dbReference type="EMBL" id="MFRA01000005">
    <property type="protein sequence ID" value="OGH92906.1"/>
    <property type="molecule type" value="Genomic_DNA"/>
</dbReference>
<feature type="transmembrane region" description="Helical" evidence="8">
    <location>
        <begin position="369"/>
        <end position="392"/>
    </location>
</feature>
<feature type="transmembrane region" description="Helical" evidence="8">
    <location>
        <begin position="328"/>
        <end position="348"/>
    </location>
</feature>
<reference evidence="9 10" key="1">
    <citation type="journal article" date="2016" name="Nat. Commun.">
        <title>Thousands of microbial genomes shed light on interconnected biogeochemical processes in an aquifer system.</title>
        <authorList>
            <person name="Anantharaman K."/>
            <person name="Brown C.T."/>
            <person name="Hug L.A."/>
            <person name="Sharon I."/>
            <person name="Castelle C.J."/>
            <person name="Probst A.J."/>
            <person name="Thomas B.C."/>
            <person name="Singh A."/>
            <person name="Wilkins M.J."/>
            <person name="Karaoz U."/>
            <person name="Brodie E.L."/>
            <person name="Williams K.H."/>
            <person name="Hubbard S.S."/>
            <person name="Banfield J.F."/>
        </authorList>
    </citation>
    <scope>NUCLEOTIDE SEQUENCE [LARGE SCALE GENOMIC DNA]</scope>
</reference>
<evidence type="ECO:0000256" key="8">
    <source>
        <dbReference type="SAM" id="Phobius"/>
    </source>
</evidence>
<evidence type="ECO:0000256" key="2">
    <source>
        <dbReference type="ARBA" id="ARBA00022448"/>
    </source>
</evidence>
<feature type="transmembrane region" description="Helical" evidence="8">
    <location>
        <begin position="229"/>
        <end position="250"/>
    </location>
</feature>
<feature type="transmembrane region" description="Helical" evidence="8">
    <location>
        <begin position="270"/>
        <end position="293"/>
    </location>
</feature>
<evidence type="ECO:0000256" key="4">
    <source>
        <dbReference type="ARBA" id="ARBA00022519"/>
    </source>
</evidence>
<evidence type="ECO:0000313" key="10">
    <source>
        <dbReference type="Proteomes" id="UP000176634"/>
    </source>
</evidence>
<sequence>MLQIIENKKIILHQGVYKKPVSIGDAVFMITGMTIGAGVLGVPYVVAQVGLKIGIAYILILGLVMLSLNLMLGEIAVRTKESLQISGLVGKYLGKWPKYFINILIVFGAYGALLAYVAGEGQALSALFGGNPVVWSVVFWSIASVVVWKGLQTIKIVEKFLSVIVISIILGVSFYVLGDFKVANWIYTDLTNIFLPYGVILFALNGTPAIIEAHALLPNDQRSFKKALIIGSLIPVVVYIIFALAVVGATGLQTSEVATIGLGQKFGTGILVLSNIFAVLAMSAGFIGSGIALKQNFVWDNKINKILAEFLVISVPILLFLAGLRQFIAILSVAGGVVIGVEAIMLVFTCWQAKRKGDIEASKYGSHHFWLLAAVVFLTFTWFTLRSFVGFFK</sequence>
<dbReference type="Gene3D" id="1.20.1740.10">
    <property type="entry name" value="Amino acid/polyamine transporter I"/>
    <property type="match status" value="1"/>
</dbReference>
<evidence type="ECO:0000256" key="1">
    <source>
        <dbReference type="ARBA" id="ARBA00004429"/>
    </source>
</evidence>
<keyword evidence="3" id="KW-1003">Cell membrane</keyword>
<organism evidence="9 10">
    <name type="scientific">Candidatus Magasanikbacteria bacterium RIFOXYD1_FULL_40_23</name>
    <dbReference type="NCBI Taxonomy" id="1798705"/>
    <lineage>
        <taxon>Bacteria</taxon>
        <taxon>Candidatus Magasanikiibacteriota</taxon>
    </lineage>
</organism>
<keyword evidence="7 8" id="KW-0472">Membrane</keyword>
<keyword evidence="5 8" id="KW-0812">Transmembrane</keyword>
<feature type="transmembrane region" description="Helical" evidence="8">
    <location>
        <begin position="99"/>
        <end position="118"/>
    </location>
</feature>
<evidence type="ECO:0000313" key="9">
    <source>
        <dbReference type="EMBL" id="OGH92906.1"/>
    </source>
</evidence>
<dbReference type="GO" id="GO:0003333">
    <property type="term" value="P:amino acid transmembrane transport"/>
    <property type="evidence" value="ECO:0007669"/>
    <property type="project" value="InterPro"/>
</dbReference>
<feature type="transmembrane region" description="Helical" evidence="8">
    <location>
        <begin position="21"/>
        <end position="47"/>
    </location>
</feature>
<evidence type="ECO:0000256" key="5">
    <source>
        <dbReference type="ARBA" id="ARBA00022692"/>
    </source>
</evidence>
<dbReference type="AlphaFoldDB" id="A0A1F6P9R5"/>
<feature type="transmembrane region" description="Helical" evidence="8">
    <location>
        <begin position="305"/>
        <end position="322"/>
    </location>
</feature>